<dbReference type="Gene3D" id="3.20.20.70">
    <property type="entry name" value="Aldolase class I"/>
    <property type="match status" value="1"/>
</dbReference>
<dbReference type="Pfam" id="PF04055">
    <property type="entry name" value="Radical_SAM"/>
    <property type="match status" value="1"/>
</dbReference>
<dbReference type="CDD" id="cd01335">
    <property type="entry name" value="Radical_SAM"/>
    <property type="match status" value="1"/>
</dbReference>
<feature type="binding site" evidence="12">
    <location>
        <position position="41"/>
    </location>
    <ligand>
        <name>S-adenosyl-L-methionine</name>
        <dbReference type="ChEBI" id="CHEBI:59789"/>
    </ligand>
</feature>
<dbReference type="HAMAP" id="MF_01225_B">
    <property type="entry name" value="MoaA_B"/>
    <property type="match status" value="1"/>
</dbReference>
<dbReference type="InterPro" id="IPR050105">
    <property type="entry name" value="MoCo_biosynth_MoaA/MoaC"/>
</dbReference>
<evidence type="ECO:0000313" key="14">
    <source>
        <dbReference type="EMBL" id="PTU33166.1"/>
    </source>
</evidence>
<evidence type="ECO:0000256" key="1">
    <source>
        <dbReference type="ARBA" id="ARBA00012167"/>
    </source>
</evidence>
<feature type="binding site" evidence="12">
    <location>
        <position position="28"/>
    </location>
    <ligand>
        <name>GTP</name>
        <dbReference type="ChEBI" id="CHEBI:37565"/>
    </ligand>
</feature>
<reference evidence="14 15" key="1">
    <citation type="submission" date="2018-04" db="EMBL/GenBank/DDBJ databases">
        <title>Novel species isolated from glacier.</title>
        <authorList>
            <person name="Liu Q."/>
            <person name="Xin Y.-H."/>
        </authorList>
    </citation>
    <scope>NUCLEOTIDE SEQUENCE [LARGE SCALE GENOMIC DNA]</scope>
    <source>
        <strain evidence="14 15">GT1R17</strain>
    </source>
</reference>
<evidence type="ECO:0000313" key="15">
    <source>
        <dbReference type="Proteomes" id="UP000244248"/>
    </source>
</evidence>
<dbReference type="GO" id="GO:0051539">
    <property type="term" value="F:4 iron, 4 sulfur cluster binding"/>
    <property type="evidence" value="ECO:0007669"/>
    <property type="project" value="UniProtKB-UniRule"/>
</dbReference>
<evidence type="ECO:0000256" key="7">
    <source>
        <dbReference type="ARBA" id="ARBA00023014"/>
    </source>
</evidence>
<organism evidence="14 15">
    <name type="scientific">Stenotrophobium rhamnosiphilum</name>
    <dbReference type="NCBI Taxonomy" id="2029166"/>
    <lineage>
        <taxon>Bacteria</taxon>
        <taxon>Pseudomonadati</taxon>
        <taxon>Pseudomonadota</taxon>
        <taxon>Gammaproteobacteria</taxon>
        <taxon>Nevskiales</taxon>
        <taxon>Nevskiaceae</taxon>
        <taxon>Stenotrophobium</taxon>
    </lineage>
</organism>
<feature type="binding site" evidence="12">
    <location>
        <position position="206"/>
    </location>
    <ligand>
        <name>S-adenosyl-L-methionine</name>
        <dbReference type="ChEBI" id="CHEBI:59789"/>
    </ligand>
</feature>
<keyword evidence="7 12" id="KW-0411">Iron-sulfur</keyword>
<evidence type="ECO:0000256" key="2">
    <source>
        <dbReference type="ARBA" id="ARBA00022485"/>
    </source>
</evidence>
<comment type="pathway">
    <text evidence="12">Cofactor biosynthesis; molybdopterin biosynthesis.</text>
</comment>
<keyword evidence="8 12" id="KW-0342">GTP-binding</keyword>
<evidence type="ECO:0000256" key="8">
    <source>
        <dbReference type="ARBA" id="ARBA00023134"/>
    </source>
</evidence>
<keyword evidence="6 12" id="KW-0408">Iron</keyword>
<gene>
    <name evidence="12 14" type="primary">moaA</name>
    <name evidence="14" type="ORF">CJD38_03430</name>
</gene>
<dbReference type="UniPathway" id="UPA00344"/>
<evidence type="ECO:0000256" key="4">
    <source>
        <dbReference type="ARBA" id="ARBA00022723"/>
    </source>
</evidence>
<name>A0A2T5MKR0_9GAMM</name>
<evidence type="ECO:0000256" key="3">
    <source>
        <dbReference type="ARBA" id="ARBA00022691"/>
    </source>
</evidence>
<keyword evidence="15" id="KW-1185">Reference proteome</keyword>
<dbReference type="EMBL" id="QANS01000001">
    <property type="protein sequence ID" value="PTU33166.1"/>
    <property type="molecule type" value="Genomic_DNA"/>
</dbReference>
<dbReference type="SUPFAM" id="SSF102114">
    <property type="entry name" value="Radical SAM enzymes"/>
    <property type="match status" value="1"/>
</dbReference>
<dbReference type="SMART" id="SM00729">
    <property type="entry name" value="Elp3"/>
    <property type="match status" value="1"/>
</dbReference>
<dbReference type="InterPro" id="IPR058240">
    <property type="entry name" value="rSAM_sf"/>
</dbReference>
<dbReference type="GO" id="GO:0061799">
    <property type="term" value="F:cyclic pyranopterin monophosphate synthase activity"/>
    <property type="evidence" value="ECO:0007669"/>
    <property type="project" value="TreeGrafter"/>
</dbReference>
<keyword evidence="5 12" id="KW-0547">Nucleotide-binding</keyword>
<dbReference type="OrthoDB" id="9763993at2"/>
<feature type="binding site" evidence="12">
    <location>
        <position position="35"/>
    </location>
    <ligand>
        <name>[4Fe-4S] cluster</name>
        <dbReference type="ChEBI" id="CHEBI:49883"/>
        <label>1</label>
        <note>4Fe-4S-S-AdoMet</note>
    </ligand>
</feature>
<protein>
    <recommendedName>
        <fullName evidence="1 12">GTP 3',8-cyclase</fullName>
        <ecNumber evidence="1 12">4.1.99.22</ecNumber>
    </recommendedName>
    <alternativeName>
        <fullName evidence="12">Molybdenum cofactor biosynthesis protein A</fullName>
    </alternativeName>
</protein>
<dbReference type="Pfam" id="PF06463">
    <property type="entry name" value="Mob_synth_C"/>
    <property type="match status" value="1"/>
</dbReference>
<dbReference type="SFLD" id="SFLDG01383">
    <property type="entry name" value="cyclic_pyranopterin_phosphate"/>
    <property type="match status" value="1"/>
</dbReference>
<evidence type="ECO:0000256" key="9">
    <source>
        <dbReference type="ARBA" id="ARBA00023150"/>
    </source>
</evidence>
<feature type="binding site" evidence="12">
    <location>
        <position position="267"/>
    </location>
    <ligand>
        <name>[4Fe-4S] cluster</name>
        <dbReference type="ChEBI" id="CHEBI:49883"/>
        <label>2</label>
        <note>4Fe-4S-substrate</note>
    </ligand>
</feature>
<dbReference type="PANTHER" id="PTHR22960:SF0">
    <property type="entry name" value="MOLYBDENUM COFACTOR BIOSYNTHESIS PROTEIN 1"/>
    <property type="match status" value="1"/>
</dbReference>
<feature type="binding site" evidence="12">
    <location>
        <position position="82"/>
    </location>
    <ligand>
        <name>S-adenosyl-L-methionine</name>
        <dbReference type="ChEBI" id="CHEBI:59789"/>
    </ligand>
</feature>
<keyword evidence="4 12" id="KW-0479">Metal-binding</keyword>
<feature type="binding site" evidence="12">
    <location>
        <position position="42"/>
    </location>
    <ligand>
        <name>[4Fe-4S] cluster</name>
        <dbReference type="ChEBI" id="CHEBI:49883"/>
        <label>1</label>
        <note>4Fe-4S-S-AdoMet</note>
    </ligand>
</feature>
<dbReference type="InterPro" id="IPR000385">
    <property type="entry name" value="MoaA_NifB_PqqE_Fe-S-bd_CS"/>
</dbReference>
<feature type="binding site" evidence="12">
    <location>
        <position position="135"/>
    </location>
    <ligand>
        <name>S-adenosyl-L-methionine</name>
        <dbReference type="ChEBI" id="CHEBI:59789"/>
    </ligand>
</feature>
<dbReference type="InterPro" id="IPR013785">
    <property type="entry name" value="Aldolase_TIM"/>
</dbReference>
<dbReference type="SFLD" id="SFLDG01067">
    <property type="entry name" value="SPASM/twitch_domain_containing"/>
    <property type="match status" value="1"/>
</dbReference>
<comment type="caution">
    <text evidence="14">The sequence shown here is derived from an EMBL/GenBank/DDBJ whole genome shotgun (WGS) entry which is preliminary data.</text>
</comment>
<feature type="binding site" evidence="12">
    <location>
        <position position="39"/>
    </location>
    <ligand>
        <name>[4Fe-4S] cluster</name>
        <dbReference type="ChEBI" id="CHEBI:49883"/>
        <label>1</label>
        <note>4Fe-4S-S-AdoMet</note>
    </ligand>
</feature>
<dbReference type="GO" id="GO:0005525">
    <property type="term" value="F:GTP binding"/>
    <property type="evidence" value="ECO:0007669"/>
    <property type="project" value="UniProtKB-UniRule"/>
</dbReference>
<proteinExistence type="inferred from homology"/>
<sequence>MNSVAPVVWSSVDGVVVDRLGRRKRKLRVSLTDRCNLRCPYCMPDQPQWLPKDQILRQEELMRLLKLFVGRLGIQELRLTGGEPLLRKDLNQIVEQCQSLRAQGLERVSLTSNGILLAARAKTLLSAGLDDVNVSLDAIDETVFARMSGGHGSAAEVTAGILAARDAGLPVKINTVIMRGYNESEILPLVRWARSQQVPLRFIEFMPLDGSGAWSAERVVPESEMLAPLRDEFALEAMPATDDPARYYRVGGDYKLGVISTISKPFCQRCDRLRLTATGELYSCLFSATGRDLRAPLRNGADDEALLNAIRGHVWFKEEGYAATGYVERPISMHALGG</sequence>
<keyword evidence="9 12" id="KW-0501">Molybdenum cofactor biosynthesis</keyword>
<feature type="binding site" evidence="12">
    <location>
        <position position="111"/>
    </location>
    <ligand>
        <name>GTP</name>
        <dbReference type="ChEBI" id="CHEBI:37565"/>
    </ligand>
</feature>
<dbReference type="AlphaFoldDB" id="A0A2T5MKR0"/>
<comment type="catalytic activity">
    <reaction evidence="11 12">
        <text>GTP + AH2 + S-adenosyl-L-methionine = (8S)-3',8-cyclo-7,8-dihydroguanosine 5'-triphosphate + 5'-deoxyadenosine + L-methionine + A + H(+)</text>
        <dbReference type="Rhea" id="RHEA:49576"/>
        <dbReference type="ChEBI" id="CHEBI:13193"/>
        <dbReference type="ChEBI" id="CHEBI:15378"/>
        <dbReference type="ChEBI" id="CHEBI:17319"/>
        <dbReference type="ChEBI" id="CHEBI:17499"/>
        <dbReference type="ChEBI" id="CHEBI:37565"/>
        <dbReference type="ChEBI" id="CHEBI:57844"/>
        <dbReference type="ChEBI" id="CHEBI:59789"/>
        <dbReference type="ChEBI" id="CHEBI:131766"/>
        <dbReference type="EC" id="4.1.99.22"/>
    </reaction>
</comment>
<feature type="binding site" evidence="12">
    <location>
        <position position="172"/>
    </location>
    <ligand>
        <name>GTP</name>
        <dbReference type="ChEBI" id="CHEBI:37565"/>
    </ligand>
</feature>
<comment type="similarity">
    <text evidence="12">Belongs to the radical SAM superfamily. MoaA family.</text>
</comment>
<comment type="function">
    <text evidence="12">Catalyzes the cyclization of GTP to (8S)-3',8-cyclo-7,8-dihydroguanosine 5'-triphosphate.</text>
</comment>
<keyword evidence="2 12" id="KW-0004">4Fe-4S</keyword>
<comment type="cofactor">
    <cofactor evidence="12">
        <name>[4Fe-4S] cluster</name>
        <dbReference type="ChEBI" id="CHEBI:49883"/>
    </cofactor>
    <text evidence="12">Binds 2 [4Fe-4S] clusters. Binds 1 [4Fe-4S] cluster coordinated with 3 cysteines and an exchangeable S-adenosyl-L-methionine and 1 [4Fe-4S] cluster coordinated with 3 cysteines and the GTP-derived substrate.</text>
</comment>
<dbReference type="SFLD" id="SFLDS00029">
    <property type="entry name" value="Radical_SAM"/>
    <property type="match status" value="1"/>
</dbReference>
<dbReference type="InterPro" id="IPR006638">
    <property type="entry name" value="Elp3/MiaA/NifB-like_rSAM"/>
</dbReference>
<dbReference type="Proteomes" id="UP000244248">
    <property type="component" value="Unassembled WGS sequence"/>
</dbReference>
<dbReference type="PROSITE" id="PS51918">
    <property type="entry name" value="RADICAL_SAM"/>
    <property type="match status" value="1"/>
</dbReference>
<evidence type="ECO:0000259" key="13">
    <source>
        <dbReference type="PROSITE" id="PS51918"/>
    </source>
</evidence>
<dbReference type="NCBIfam" id="TIGR02666">
    <property type="entry name" value="moaA"/>
    <property type="match status" value="1"/>
</dbReference>
<dbReference type="InterPro" id="IPR013483">
    <property type="entry name" value="MoaA"/>
</dbReference>
<dbReference type="SFLD" id="SFLDG01386">
    <property type="entry name" value="main_SPASM_domain-containing"/>
    <property type="match status" value="1"/>
</dbReference>
<evidence type="ECO:0000256" key="6">
    <source>
        <dbReference type="ARBA" id="ARBA00023004"/>
    </source>
</evidence>
<dbReference type="PANTHER" id="PTHR22960">
    <property type="entry name" value="MOLYBDOPTERIN COFACTOR SYNTHESIS PROTEIN A"/>
    <property type="match status" value="1"/>
</dbReference>
<dbReference type="EC" id="4.1.99.22" evidence="1 12"/>
<dbReference type="GO" id="GO:0061798">
    <property type="term" value="F:GTP 3',8'-cyclase activity"/>
    <property type="evidence" value="ECO:0007669"/>
    <property type="project" value="UniProtKB-UniRule"/>
</dbReference>
<dbReference type="InterPro" id="IPR007197">
    <property type="entry name" value="rSAM"/>
</dbReference>
<dbReference type="InterPro" id="IPR040064">
    <property type="entry name" value="MoaA-like"/>
</dbReference>
<dbReference type="PROSITE" id="PS01305">
    <property type="entry name" value="MOAA_NIFB_PQQE"/>
    <property type="match status" value="1"/>
</dbReference>
<keyword evidence="3 12" id="KW-0949">S-adenosyl-L-methionine</keyword>
<dbReference type="GO" id="GO:0006777">
    <property type="term" value="P:Mo-molybdopterin cofactor biosynthetic process"/>
    <property type="evidence" value="ECO:0007669"/>
    <property type="project" value="UniProtKB-UniRule"/>
</dbReference>
<feature type="domain" description="Radical SAM core" evidence="13">
    <location>
        <begin position="19"/>
        <end position="253"/>
    </location>
</feature>
<feature type="binding site" evidence="12">
    <location>
        <position position="78"/>
    </location>
    <ligand>
        <name>GTP</name>
        <dbReference type="ChEBI" id="CHEBI:37565"/>
    </ligand>
</feature>
<feature type="binding site" evidence="12">
    <location>
        <begin position="272"/>
        <end position="274"/>
    </location>
    <ligand>
        <name>GTP</name>
        <dbReference type="ChEBI" id="CHEBI:37565"/>
    </ligand>
</feature>
<feature type="binding site" evidence="12">
    <location>
        <position position="270"/>
    </location>
    <ligand>
        <name>[4Fe-4S] cluster</name>
        <dbReference type="ChEBI" id="CHEBI:49883"/>
        <label>2</label>
        <note>4Fe-4S-substrate</note>
    </ligand>
</feature>
<evidence type="ECO:0000256" key="12">
    <source>
        <dbReference type="HAMAP-Rule" id="MF_01225"/>
    </source>
</evidence>
<evidence type="ECO:0000256" key="11">
    <source>
        <dbReference type="ARBA" id="ARBA00048697"/>
    </source>
</evidence>
<dbReference type="InterPro" id="IPR010505">
    <property type="entry name" value="MoaA_twitch"/>
</dbReference>
<feature type="binding site" evidence="12">
    <location>
        <position position="284"/>
    </location>
    <ligand>
        <name>[4Fe-4S] cluster</name>
        <dbReference type="ChEBI" id="CHEBI:49883"/>
        <label>2</label>
        <note>4Fe-4S-substrate</note>
    </ligand>
</feature>
<dbReference type="RefSeq" id="WP_107938875.1">
    <property type="nucleotide sequence ID" value="NZ_QANS01000001.1"/>
</dbReference>
<dbReference type="GO" id="GO:1904047">
    <property type="term" value="F:S-adenosyl-L-methionine binding"/>
    <property type="evidence" value="ECO:0007669"/>
    <property type="project" value="UniProtKB-UniRule"/>
</dbReference>
<dbReference type="GO" id="GO:0046872">
    <property type="term" value="F:metal ion binding"/>
    <property type="evidence" value="ECO:0007669"/>
    <property type="project" value="UniProtKB-KW"/>
</dbReference>
<comment type="subunit">
    <text evidence="12">Monomer and homodimer.</text>
</comment>
<evidence type="ECO:0000256" key="10">
    <source>
        <dbReference type="ARBA" id="ARBA00023239"/>
    </source>
</evidence>
<accession>A0A2T5MKR0</accession>
<keyword evidence="10 12" id="KW-0456">Lyase</keyword>
<evidence type="ECO:0000256" key="5">
    <source>
        <dbReference type="ARBA" id="ARBA00022741"/>
    </source>
</evidence>
<dbReference type="CDD" id="cd21117">
    <property type="entry name" value="Twitch_MoaA"/>
    <property type="match status" value="1"/>
</dbReference>